<evidence type="ECO:0000256" key="4">
    <source>
        <dbReference type="ARBA" id="ARBA00014281"/>
    </source>
</evidence>
<keyword evidence="10" id="KW-0411">Iron-sulfur</keyword>
<dbReference type="GO" id="GO:0004748">
    <property type="term" value="F:ribonucleoside-diphosphate reductase activity, thioredoxin disulfide as acceptor"/>
    <property type="evidence" value="ECO:0007669"/>
    <property type="project" value="TreeGrafter"/>
</dbReference>
<keyword evidence="5" id="KW-0004">4Fe-4S</keyword>
<evidence type="ECO:0000256" key="11">
    <source>
        <dbReference type="ARBA" id="ARBA00047365"/>
    </source>
</evidence>
<dbReference type="InterPro" id="IPR012837">
    <property type="entry name" value="NrdG"/>
</dbReference>
<evidence type="ECO:0000256" key="8">
    <source>
        <dbReference type="ARBA" id="ARBA00023002"/>
    </source>
</evidence>
<reference evidence="13 14" key="1">
    <citation type="submission" date="2016-10" db="EMBL/GenBank/DDBJ databases">
        <authorList>
            <person name="de Groot N.N."/>
        </authorList>
    </citation>
    <scope>NUCLEOTIDE SEQUENCE [LARGE SCALE GENOMIC DNA]</scope>
    <source>
        <strain evidence="13 14">DSM 27630</strain>
    </source>
</reference>
<comment type="cofactor">
    <cofactor evidence="1">
        <name>[4Fe-4S] cluster</name>
        <dbReference type="ChEBI" id="CHEBI:49883"/>
    </cofactor>
</comment>
<dbReference type="EMBL" id="FOQE01000004">
    <property type="protein sequence ID" value="SFH57636.1"/>
    <property type="molecule type" value="Genomic_DNA"/>
</dbReference>
<dbReference type="PROSITE" id="PS01087">
    <property type="entry name" value="RADICAL_ACTIVATING"/>
    <property type="match status" value="1"/>
</dbReference>
<comment type="similarity">
    <text evidence="3 12">Belongs to the organic radical-activating enzymes family.</text>
</comment>
<proteinExistence type="inferred from homology"/>
<evidence type="ECO:0000256" key="3">
    <source>
        <dbReference type="ARBA" id="ARBA00009777"/>
    </source>
</evidence>
<comment type="catalytic activity">
    <reaction evidence="11">
        <text>glycyl-[protein] + reduced [flavodoxin] + S-adenosyl-L-methionine = glycin-2-yl radical-[protein] + semiquinone [flavodoxin] + 5'-deoxyadenosine + L-methionine + H(+)</text>
        <dbReference type="Rhea" id="RHEA:61976"/>
        <dbReference type="Rhea" id="RHEA-COMP:10622"/>
        <dbReference type="Rhea" id="RHEA-COMP:14480"/>
        <dbReference type="Rhea" id="RHEA-COMP:15993"/>
        <dbReference type="Rhea" id="RHEA-COMP:15994"/>
        <dbReference type="ChEBI" id="CHEBI:15378"/>
        <dbReference type="ChEBI" id="CHEBI:17319"/>
        <dbReference type="ChEBI" id="CHEBI:29947"/>
        <dbReference type="ChEBI" id="CHEBI:32722"/>
        <dbReference type="ChEBI" id="CHEBI:57618"/>
        <dbReference type="ChEBI" id="CHEBI:57844"/>
        <dbReference type="ChEBI" id="CHEBI:59789"/>
        <dbReference type="ChEBI" id="CHEBI:140311"/>
    </reaction>
</comment>
<dbReference type="GO" id="GO:0051539">
    <property type="term" value="F:4 iron, 4 sulfur cluster binding"/>
    <property type="evidence" value="ECO:0007669"/>
    <property type="project" value="UniProtKB-KW"/>
</dbReference>
<evidence type="ECO:0000256" key="7">
    <source>
        <dbReference type="ARBA" id="ARBA00022723"/>
    </source>
</evidence>
<dbReference type="InterPro" id="IPR058240">
    <property type="entry name" value="rSAM_sf"/>
</dbReference>
<keyword evidence="6" id="KW-0949">S-adenosyl-L-methionine</keyword>
<dbReference type="PIRSF" id="PIRSF000368">
    <property type="entry name" value="NrdG"/>
    <property type="match status" value="1"/>
</dbReference>
<dbReference type="PANTHER" id="PTHR30352">
    <property type="entry name" value="PYRUVATE FORMATE-LYASE-ACTIVATING ENZYME"/>
    <property type="match status" value="1"/>
</dbReference>
<accession>A0A1I3B6B6</accession>
<keyword evidence="9" id="KW-0408">Iron</keyword>
<dbReference type="NCBIfam" id="TIGR02491">
    <property type="entry name" value="NrdG"/>
    <property type="match status" value="1"/>
</dbReference>
<evidence type="ECO:0000313" key="13">
    <source>
        <dbReference type="EMBL" id="SFH57636.1"/>
    </source>
</evidence>
<evidence type="ECO:0000256" key="2">
    <source>
        <dbReference type="ARBA" id="ARBA00003852"/>
    </source>
</evidence>
<dbReference type="Proteomes" id="UP000198668">
    <property type="component" value="Unassembled WGS sequence"/>
</dbReference>
<evidence type="ECO:0000256" key="9">
    <source>
        <dbReference type="ARBA" id="ARBA00023004"/>
    </source>
</evidence>
<dbReference type="SFLD" id="SFLDF00299">
    <property type="entry name" value="anaerobic_ribonucleoside-triph"/>
    <property type="match status" value="1"/>
</dbReference>
<dbReference type="Gene3D" id="3.20.20.70">
    <property type="entry name" value="Aldolase class I"/>
    <property type="match status" value="1"/>
</dbReference>
<dbReference type="InterPro" id="IPR013785">
    <property type="entry name" value="Aldolase_TIM"/>
</dbReference>
<dbReference type="PANTHER" id="PTHR30352:SF2">
    <property type="entry name" value="ANAEROBIC RIBONUCLEOSIDE-TRIPHOSPHATE REDUCTASE-ACTIVATING PROTEIN"/>
    <property type="match status" value="1"/>
</dbReference>
<dbReference type="SFLD" id="SFLDS00029">
    <property type="entry name" value="Radical_SAM"/>
    <property type="match status" value="1"/>
</dbReference>
<dbReference type="SFLD" id="SFLDG01066">
    <property type="entry name" value="organic_radical-activating_enz"/>
    <property type="match status" value="1"/>
</dbReference>
<evidence type="ECO:0000256" key="12">
    <source>
        <dbReference type="PIRNR" id="PIRNR000368"/>
    </source>
</evidence>
<comment type="function">
    <text evidence="2 12">Activation of anaerobic ribonucleoside-triphosphate reductase under anaerobic conditions by generation of an organic free radical, using S-adenosylmethionine and reduced flavodoxin as cosubstrates to produce 5'-deoxy-adenosine.</text>
</comment>
<dbReference type="SUPFAM" id="SSF102114">
    <property type="entry name" value="Radical SAM enzymes"/>
    <property type="match status" value="1"/>
</dbReference>
<gene>
    <name evidence="13" type="ORF">SAMN04489868_10426</name>
</gene>
<keyword evidence="8 12" id="KW-0560">Oxidoreductase</keyword>
<dbReference type="EC" id="1.97.1.-" evidence="12"/>
<dbReference type="GO" id="GO:0043365">
    <property type="term" value="F:[formate-C-acetyltransferase]-activating enzyme activity"/>
    <property type="evidence" value="ECO:0007669"/>
    <property type="project" value="InterPro"/>
</dbReference>
<evidence type="ECO:0000313" key="14">
    <source>
        <dbReference type="Proteomes" id="UP000198668"/>
    </source>
</evidence>
<dbReference type="InterPro" id="IPR034457">
    <property type="entry name" value="Organic_radical-activating"/>
</dbReference>
<evidence type="ECO:0000256" key="10">
    <source>
        <dbReference type="ARBA" id="ARBA00023014"/>
    </source>
</evidence>
<keyword evidence="14" id="KW-1185">Reference proteome</keyword>
<dbReference type="Pfam" id="PF13353">
    <property type="entry name" value="Fer4_12"/>
    <property type="match status" value="1"/>
</dbReference>
<protein>
    <recommendedName>
        <fullName evidence="4 12">Anaerobic ribonucleoside-triphosphate reductase-activating protein</fullName>
        <ecNumber evidence="12">1.97.1.-</ecNumber>
    </recommendedName>
</protein>
<evidence type="ECO:0000256" key="5">
    <source>
        <dbReference type="ARBA" id="ARBA00022485"/>
    </source>
</evidence>
<dbReference type="InterPro" id="IPR007197">
    <property type="entry name" value="rSAM"/>
</dbReference>
<dbReference type="InterPro" id="IPR001989">
    <property type="entry name" value="Radical_activat_CS"/>
</dbReference>
<organism evidence="13 14">
    <name type="scientific">Pisciglobus halotolerans</name>
    <dbReference type="NCBI Taxonomy" id="745365"/>
    <lineage>
        <taxon>Bacteria</taxon>
        <taxon>Bacillati</taxon>
        <taxon>Bacillota</taxon>
        <taxon>Bacilli</taxon>
        <taxon>Lactobacillales</taxon>
        <taxon>Carnobacteriaceae</taxon>
    </lineage>
</organism>
<name>A0A1I3B6B6_9LACT</name>
<dbReference type="SFLD" id="SFLDG01063">
    <property type="entry name" value="activating_enzymes__group_1"/>
    <property type="match status" value="1"/>
</dbReference>
<evidence type="ECO:0000256" key="6">
    <source>
        <dbReference type="ARBA" id="ARBA00022691"/>
    </source>
</evidence>
<dbReference type="GO" id="GO:0046872">
    <property type="term" value="F:metal ion binding"/>
    <property type="evidence" value="ECO:0007669"/>
    <property type="project" value="UniProtKB-KW"/>
</dbReference>
<dbReference type="RefSeq" id="WP_245741775.1">
    <property type="nucleotide sequence ID" value="NZ_FOQE01000004.1"/>
</dbReference>
<keyword evidence="7" id="KW-0479">Metal-binding</keyword>
<sequence length="192" mass="21910">MSQIDIKKLAQVDRSKGLVSDYKPFTMVDGEGFRCALFVSGCIFNCKGCYNKVIQDFGVGVPYTKELEDQIIKDIAQPYVQGLTLLGGEPFLNTNVCLSLINRLRAEFGHTKDIWSWTGYTYEELLESIACDTLNSKKQKDMLDKVDILVDGRFIEEQLDTTGKLKFRGSWNQRIIDMNRTRQNGSVTLWED</sequence>
<evidence type="ECO:0000256" key="1">
    <source>
        <dbReference type="ARBA" id="ARBA00001966"/>
    </source>
</evidence>
<dbReference type="AlphaFoldDB" id="A0A1I3B6B6"/>